<keyword evidence="3" id="KW-1185">Reference proteome</keyword>
<dbReference type="AlphaFoldDB" id="A0AA35Z851"/>
<evidence type="ECO:0000256" key="1">
    <source>
        <dbReference type="SAM" id="Phobius"/>
    </source>
</evidence>
<reference evidence="2" key="1">
    <citation type="submission" date="2023-04" db="EMBL/GenBank/DDBJ databases">
        <authorList>
            <person name="Vijverberg K."/>
            <person name="Xiong W."/>
            <person name="Schranz E."/>
        </authorList>
    </citation>
    <scope>NUCLEOTIDE SEQUENCE</scope>
</reference>
<keyword evidence="1" id="KW-1133">Transmembrane helix</keyword>
<name>A0AA35Z851_LACSI</name>
<evidence type="ECO:0000313" key="3">
    <source>
        <dbReference type="Proteomes" id="UP001177003"/>
    </source>
</evidence>
<keyword evidence="1" id="KW-0812">Transmembrane</keyword>
<dbReference type="EMBL" id="OX465081">
    <property type="protein sequence ID" value="CAI9287705.1"/>
    <property type="molecule type" value="Genomic_DNA"/>
</dbReference>
<feature type="transmembrane region" description="Helical" evidence="1">
    <location>
        <begin position="153"/>
        <end position="174"/>
    </location>
</feature>
<feature type="transmembrane region" description="Helical" evidence="1">
    <location>
        <begin position="63"/>
        <end position="82"/>
    </location>
</feature>
<dbReference type="Proteomes" id="UP001177003">
    <property type="component" value="Chromosome 5"/>
</dbReference>
<sequence length="225" mass="26374">MLPRGLAGNPDLRWRFYRLKVTEKEGVPVLLTRNSYLRCNTFDKILCRFLSFCFVRACRGCSSSISCFTIAFLLATLYSVTNRSGQKDLYSYDRRNPFDFQKGWFLWAGIGLVEPLLLSYLELSWPFSVVSHLKESCRKEAGKHDLGGWESDTWRFCTYILSWFFVHNCFYSFIPKPIEAIVVIWSTSVKMEKPKGDLKRDVKTELENLYVIVEIFRFKGWGKIF</sequence>
<evidence type="ECO:0000313" key="2">
    <source>
        <dbReference type="EMBL" id="CAI9287705.1"/>
    </source>
</evidence>
<feature type="transmembrane region" description="Helical" evidence="1">
    <location>
        <begin position="103"/>
        <end position="121"/>
    </location>
</feature>
<gene>
    <name evidence="2" type="ORF">LSALG_LOCUS27053</name>
</gene>
<accession>A0AA35Z851</accession>
<keyword evidence="1" id="KW-0472">Membrane</keyword>
<proteinExistence type="predicted"/>
<organism evidence="2 3">
    <name type="scientific">Lactuca saligna</name>
    <name type="common">Willowleaf lettuce</name>
    <dbReference type="NCBI Taxonomy" id="75948"/>
    <lineage>
        <taxon>Eukaryota</taxon>
        <taxon>Viridiplantae</taxon>
        <taxon>Streptophyta</taxon>
        <taxon>Embryophyta</taxon>
        <taxon>Tracheophyta</taxon>
        <taxon>Spermatophyta</taxon>
        <taxon>Magnoliopsida</taxon>
        <taxon>eudicotyledons</taxon>
        <taxon>Gunneridae</taxon>
        <taxon>Pentapetalae</taxon>
        <taxon>asterids</taxon>
        <taxon>campanulids</taxon>
        <taxon>Asterales</taxon>
        <taxon>Asteraceae</taxon>
        <taxon>Cichorioideae</taxon>
        <taxon>Cichorieae</taxon>
        <taxon>Lactucinae</taxon>
        <taxon>Lactuca</taxon>
    </lineage>
</organism>
<protein>
    <submittedName>
        <fullName evidence="2">Uncharacterized protein</fullName>
    </submittedName>
</protein>